<feature type="transmembrane region" description="Helical" evidence="1">
    <location>
        <begin position="35"/>
        <end position="55"/>
    </location>
</feature>
<dbReference type="EMBL" id="JACSQL010000003">
    <property type="protein sequence ID" value="MBD7968409.1"/>
    <property type="molecule type" value="Genomic_DNA"/>
</dbReference>
<keyword evidence="1" id="KW-0472">Membrane</keyword>
<proteinExistence type="predicted"/>
<evidence type="ECO:0000313" key="3">
    <source>
        <dbReference type="Proteomes" id="UP000608071"/>
    </source>
</evidence>
<evidence type="ECO:0000313" key="2">
    <source>
        <dbReference type="EMBL" id="MBD7968409.1"/>
    </source>
</evidence>
<name>A0ABR8SY17_9BACL</name>
<feature type="transmembrane region" description="Helical" evidence="1">
    <location>
        <begin position="6"/>
        <end position="23"/>
    </location>
</feature>
<gene>
    <name evidence="2" type="ORF">H9647_10065</name>
</gene>
<sequence length="57" mass="6659">MPTILVQLAYLVIFIWSVVMIVQDIQLSRKSWMNILLHIAVAIVSLNWFLQSIGYRL</sequence>
<keyword evidence="3" id="KW-1185">Reference proteome</keyword>
<dbReference type="RefSeq" id="WP_191799643.1">
    <property type="nucleotide sequence ID" value="NZ_JACSQL010000003.1"/>
</dbReference>
<organism evidence="2 3">
    <name type="scientific">Paenibacillus gallinarum</name>
    <dbReference type="NCBI Taxonomy" id="2762232"/>
    <lineage>
        <taxon>Bacteria</taxon>
        <taxon>Bacillati</taxon>
        <taxon>Bacillota</taxon>
        <taxon>Bacilli</taxon>
        <taxon>Bacillales</taxon>
        <taxon>Paenibacillaceae</taxon>
        <taxon>Paenibacillus</taxon>
    </lineage>
</organism>
<reference evidence="2 3" key="1">
    <citation type="submission" date="2020-08" db="EMBL/GenBank/DDBJ databases">
        <title>A Genomic Blueprint of the Chicken Gut Microbiome.</title>
        <authorList>
            <person name="Gilroy R."/>
            <person name="Ravi A."/>
            <person name="Getino M."/>
            <person name="Pursley I."/>
            <person name="Horton D.L."/>
            <person name="Alikhan N.-F."/>
            <person name="Baker D."/>
            <person name="Gharbi K."/>
            <person name="Hall N."/>
            <person name="Watson M."/>
            <person name="Adriaenssens E.M."/>
            <person name="Foster-Nyarko E."/>
            <person name="Jarju S."/>
            <person name="Secka A."/>
            <person name="Antonio M."/>
            <person name="Oren A."/>
            <person name="Chaudhuri R."/>
            <person name="La Ragione R.M."/>
            <person name="Hildebrand F."/>
            <person name="Pallen M.J."/>
        </authorList>
    </citation>
    <scope>NUCLEOTIDE SEQUENCE [LARGE SCALE GENOMIC DNA]</scope>
    <source>
        <strain evidence="2 3">Sa2BVA9</strain>
    </source>
</reference>
<comment type="caution">
    <text evidence="2">The sequence shown here is derived from an EMBL/GenBank/DDBJ whole genome shotgun (WGS) entry which is preliminary data.</text>
</comment>
<keyword evidence="1" id="KW-1133">Transmembrane helix</keyword>
<accession>A0ABR8SY17</accession>
<evidence type="ECO:0000256" key="1">
    <source>
        <dbReference type="SAM" id="Phobius"/>
    </source>
</evidence>
<dbReference type="Proteomes" id="UP000608071">
    <property type="component" value="Unassembled WGS sequence"/>
</dbReference>
<keyword evidence="1" id="KW-0812">Transmembrane</keyword>
<protein>
    <submittedName>
        <fullName evidence="2">Uncharacterized protein</fullName>
    </submittedName>
</protein>